<dbReference type="Gene3D" id="3.40.50.2000">
    <property type="entry name" value="Glycogen Phosphorylase B"/>
    <property type="match status" value="2"/>
</dbReference>
<dbReference type="CDD" id="cd03809">
    <property type="entry name" value="GT4_MtfB-like"/>
    <property type="match status" value="1"/>
</dbReference>
<dbReference type="PANTHER" id="PTHR46401:SF2">
    <property type="entry name" value="GLYCOSYLTRANSFERASE WBBK-RELATED"/>
    <property type="match status" value="1"/>
</dbReference>
<sequence length="391" mass="44847">MPMSESGEQDMKVIISTELIRFPLTGIGRYTFELVRALQQSQEVDALKMLGLTKMIEHLPSAAPVAQTSHKMKRWVQKSAFAMEAYRHIVPWLKSRALRPYQDHLYHSTNFFLPSFDGPKVATFHDLSPFTWPQCHDPAKLDYLQKSLQQTLARADRLITDSEYTRQEIAQYFGWPLERIHAVPLASSKEFYPRHEQELTGFFQSYGLSWQGYSLYVGTIEPRKNLEVLLEAYRALSLQQRQRWPLVLAGYHGWRSEPIHAKIKKAQQEGWVRYLGFVAAEDLPKLYAGARLFTFPSSYEGFGLPVLEAMSSGIPVVCSDSSSLPEVTGEAALMIAPEETQGLTELLQQGLEDEQWREHAVQRGLQQAQQFSWARCATETLAVYRRLMEEQ</sequence>
<proteinExistence type="predicted"/>
<evidence type="ECO:0000313" key="4">
    <source>
        <dbReference type="EMBL" id="MFK7160101.1"/>
    </source>
</evidence>
<evidence type="ECO:0000256" key="1">
    <source>
        <dbReference type="ARBA" id="ARBA00022679"/>
    </source>
</evidence>
<keyword evidence="1" id="KW-0808">Transferase</keyword>
<dbReference type="RefSeq" id="WP_405337257.1">
    <property type="nucleotide sequence ID" value="NZ_JBANFI010000002.1"/>
</dbReference>
<dbReference type="PANTHER" id="PTHR46401">
    <property type="entry name" value="GLYCOSYLTRANSFERASE WBBK-RELATED"/>
    <property type="match status" value="1"/>
</dbReference>
<evidence type="ECO:0000259" key="2">
    <source>
        <dbReference type="Pfam" id="PF00534"/>
    </source>
</evidence>
<evidence type="ECO:0000313" key="5">
    <source>
        <dbReference type="Proteomes" id="UP001621714"/>
    </source>
</evidence>
<dbReference type="EMBL" id="JBANFI010000002">
    <property type="protein sequence ID" value="MFK7160101.1"/>
    <property type="molecule type" value="Genomic_DNA"/>
</dbReference>
<feature type="domain" description="Glycosyl transferase family 1" evidence="2">
    <location>
        <begin position="213"/>
        <end position="364"/>
    </location>
</feature>
<dbReference type="Proteomes" id="UP001621714">
    <property type="component" value="Unassembled WGS sequence"/>
</dbReference>
<dbReference type="Pfam" id="PF00534">
    <property type="entry name" value="Glycos_transf_1"/>
    <property type="match status" value="1"/>
</dbReference>
<protein>
    <submittedName>
        <fullName evidence="4">Glycosyltransferase family 1 protein</fullName>
    </submittedName>
</protein>
<accession>A0ABW8PVT5</accession>
<dbReference type="SUPFAM" id="SSF53756">
    <property type="entry name" value="UDP-Glycosyltransferase/glycogen phosphorylase"/>
    <property type="match status" value="1"/>
</dbReference>
<gene>
    <name evidence="4" type="ORF">V6U78_03510</name>
</gene>
<dbReference type="InterPro" id="IPR001296">
    <property type="entry name" value="Glyco_trans_1"/>
</dbReference>
<reference evidence="4 5" key="1">
    <citation type="submission" date="2024-02" db="EMBL/GenBank/DDBJ databases">
        <title>Marinospirillum sp. MEB 164 isolated from Lonar lake sediment.</title>
        <authorList>
            <person name="Joshi A."/>
            <person name="Thite S."/>
        </authorList>
    </citation>
    <scope>NUCLEOTIDE SEQUENCE [LARGE SCALE GENOMIC DNA]</scope>
    <source>
        <strain evidence="4 5">MEB164</strain>
    </source>
</reference>
<comment type="caution">
    <text evidence="4">The sequence shown here is derived from an EMBL/GenBank/DDBJ whole genome shotgun (WGS) entry which is preliminary data.</text>
</comment>
<dbReference type="Pfam" id="PF13439">
    <property type="entry name" value="Glyco_transf_4"/>
    <property type="match status" value="1"/>
</dbReference>
<feature type="domain" description="Glycosyltransferase subfamily 4-like N-terminal" evidence="3">
    <location>
        <begin position="26"/>
        <end position="184"/>
    </location>
</feature>
<name>A0ABW8PVT5_9GAMM</name>
<dbReference type="InterPro" id="IPR028098">
    <property type="entry name" value="Glyco_trans_4-like_N"/>
</dbReference>
<organism evidence="4 5">
    <name type="scientific">Marinospirillum alkalitolerans</name>
    <dbReference type="NCBI Taxonomy" id="3123374"/>
    <lineage>
        <taxon>Bacteria</taxon>
        <taxon>Pseudomonadati</taxon>
        <taxon>Pseudomonadota</taxon>
        <taxon>Gammaproteobacteria</taxon>
        <taxon>Oceanospirillales</taxon>
        <taxon>Oceanospirillaceae</taxon>
        <taxon>Marinospirillum</taxon>
    </lineage>
</organism>
<evidence type="ECO:0000259" key="3">
    <source>
        <dbReference type="Pfam" id="PF13439"/>
    </source>
</evidence>
<keyword evidence="5" id="KW-1185">Reference proteome</keyword>